<sequence length="113" mass="12425">MYNAPSMESTQQRAARELQRYSAFFADRGVEYVGSTDTIAHLKQDMSWTSSGAVVKSPHRGRHKEPLIRLIAATAYTSAQHHLPGSMMPLRSCSEPLIGFSKTAGDPNAFGKQ</sequence>
<evidence type="ECO:0000313" key="1">
    <source>
        <dbReference type="EMBL" id="CAE8603205.1"/>
    </source>
</evidence>
<keyword evidence="2" id="KW-1185">Reference proteome</keyword>
<reference evidence="1" key="1">
    <citation type="submission" date="2021-02" db="EMBL/GenBank/DDBJ databases">
        <authorList>
            <person name="Dougan E. K."/>
            <person name="Rhodes N."/>
            <person name="Thang M."/>
            <person name="Chan C."/>
        </authorList>
    </citation>
    <scope>NUCLEOTIDE SEQUENCE</scope>
</reference>
<name>A0A813EPX0_POLGL</name>
<gene>
    <name evidence="1" type="ORF">PGLA1383_LOCUS21422</name>
</gene>
<dbReference type="AlphaFoldDB" id="A0A813EPX0"/>
<accession>A0A813EPX0</accession>
<dbReference type="EMBL" id="CAJNNV010015110">
    <property type="protein sequence ID" value="CAE8603205.1"/>
    <property type="molecule type" value="Genomic_DNA"/>
</dbReference>
<feature type="non-terminal residue" evidence="1">
    <location>
        <position position="1"/>
    </location>
</feature>
<organism evidence="1 2">
    <name type="scientific">Polarella glacialis</name>
    <name type="common">Dinoflagellate</name>
    <dbReference type="NCBI Taxonomy" id="89957"/>
    <lineage>
        <taxon>Eukaryota</taxon>
        <taxon>Sar</taxon>
        <taxon>Alveolata</taxon>
        <taxon>Dinophyceae</taxon>
        <taxon>Suessiales</taxon>
        <taxon>Suessiaceae</taxon>
        <taxon>Polarella</taxon>
    </lineage>
</organism>
<protein>
    <submittedName>
        <fullName evidence="1">Uncharacterized protein</fullName>
    </submittedName>
</protein>
<dbReference type="OrthoDB" id="412696at2759"/>
<proteinExistence type="predicted"/>
<evidence type="ECO:0000313" key="2">
    <source>
        <dbReference type="Proteomes" id="UP000654075"/>
    </source>
</evidence>
<dbReference type="Proteomes" id="UP000654075">
    <property type="component" value="Unassembled WGS sequence"/>
</dbReference>
<comment type="caution">
    <text evidence="1">The sequence shown here is derived from an EMBL/GenBank/DDBJ whole genome shotgun (WGS) entry which is preliminary data.</text>
</comment>